<dbReference type="Pfam" id="PF18135">
    <property type="entry name" value="Type_ISP_C"/>
    <property type="match status" value="1"/>
</dbReference>
<reference evidence="2" key="2">
    <citation type="journal article" date="2014" name="ISME J.">
        <title>Microbial stratification in low pH oxic and suboxic macroscopic growths along an acid mine drainage.</title>
        <authorList>
            <person name="Mendez-Garcia C."/>
            <person name="Mesa V."/>
            <person name="Sprenger R.R."/>
            <person name="Richter M."/>
            <person name="Diez M.S."/>
            <person name="Solano J."/>
            <person name="Bargiela R."/>
            <person name="Golyshina O.V."/>
            <person name="Manteca A."/>
            <person name="Ramos J.L."/>
            <person name="Gallego J.R."/>
            <person name="Llorente I."/>
            <person name="Martins Dos Santos V.A."/>
            <person name="Jensen O.N."/>
            <person name="Pelaez A.I."/>
            <person name="Sanchez J."/>
            <person name="Ferrer M."/>
        </authorList>
    </citation>
    <scope>NUCLEOTIDE SEQUENCE</scope>
</reference>
<keyword evidence="2" id="KW-0489">Methyltransferase</keyword>
<sequence length="217" mass="24194">VPEDGALHEEYGQGWKITEAMPVNSVGIVTARDQLTIHITADAAWSAANEFASLNEQDARSRFDLREDSTDWSVSLAQKDLRESGPRREQVAPILYRPFDVRHTYFTGHPSGFHARPRGEVMCHLVQPNLALLAPKQTKDEWSAFSATSIAAHKSSTVYDITSVFPLWLYPSAASDLLDTDAREKRPNFAPAFLDDLTAKLGHTPWPEAILAYIYAV</sequence>
<organism evidence="2">
    <name type="scientific">mine drainage metagenome</name>
    <dbReference type="NCBI Taxonomy" id="410659"/>
    <lineage>
        <taxon>unclassified sequences</taxon>
        <taxon>metagenomes</taxon>
        <taxon>ecological metagenomes</taxon>
    </lineage>
</organism>
<reference evidence="2" key="1">
    <citation type="submission" date="2013-08" db="EMBL/GenBank/DDBJ databases">
        <authorList>
            <person name="Mendez C."/>
            <person name="Richter M."/>
            <person name="Ferrer M."/>
            <person name="Sanchez J."/>
        </authorList>
    </citation>
    <scope>NUCLEOTIDE SEQUENCE</scope>
</reference>
<keyword evidence="2" id="KW-0808">Transferase</keyword>
<dbReference type="GO" id="GO:0032259">
    <property type="term" value="P:methylation"/>
    <property type="evidence" value="ECO:0007669"/>
    <property type="project" value="UniProtKB-KW"/>
</dbReference>
<dbReference type="AlphaFoldDB" id="T0ZAK7"/>
<dbReference type="InterPro" id="IPR041635">
    <property type="entry name" value="Type_ISP_LLaBIII_C"/>
</dbReference>
<dbReference type="GO" id="GO:0008168">
    <property type="term" value="F:methyltransferase activity"/>
    <property type="evidence" value="ECO:0007669"/>
    <property type="project" value="UniProtKB-KW"/>
</dbReference>
<feature type="non-terminal residue" evidence="2">
    <location>
        <position position="1"/>
    </location>
</feature>
<protein>
    <submittedName>
        <fullName evidence="2">Adenine specific DNA methyltransferase</fullName>
    </submittedName>
</protein>
<evidence type="ECO:0000259" key="1">
    <source>
        <dbReference type="Pfam" id="PF18135"/>
    </source>
</evidence>
<accession>T0ZAK7</accession>
<dbReference type="EMBL" id="AUZZ01011266">
    <property type="protein sequence ID" value="EQD26875.1"/>
    <property type="molecule type" value="Genomic_DNA"/>
</dbReference>
<evidence type="ECO:0000313" key="2">
    <source>
        <dbReference type="EMBL" id="EQD26875.1"/>
    </source>
</evidence>
<name>T0ZAK7_9ZZZZ</name>
<gene>
    <name evidence="2" type="ORF">B2A_15473</name>
</gene>
<proteinExistence type="predicted"/>
<feature type="non-terminal residue" evidence="2">
    <location>
        <position position="217"/>
    </location>
</feature>
<comment type="caution">
    <text evidence="2">The sequence shown here is derived from an EMBL/GenBank/DDBJ whole genome shotgun (WGS) entry which is preliminary data.</text>
</comment>
<feature type="domain" description="Type ISP restriction-modification enzyme LLaBIII C-terminal specificity" evidence="1">
    <location>
        <begin position="20"/>
        <end position="217"/>
    </location>
</feature>